<dbReference type="EMBL" id="JAARRL010000001">
    <property type="protein sequence ID" value="MBC1499054.1"/>
    <property type="molecule type" value="Genomic_DNA"/>
</dbReference>
<dbReference type="Gene3D" id="2.60.120.260">
    <property type="entry name" value="Galactose-binding domain-like"/>
    <property type="match status" value="1"/>
</dbReference>
<dbReference type="AlphaFoldDB" id="A0A841Z136"/>
<dbReference type="SUPFAM" id="SSF56300">
    <property type="entry name" value="Metallo-dependent phosphatases"/>
    <property type="match status" value="1"/>
</dbReference>
<gene>
    <name evidence="9" type="ORF">HB943_00470</name>
</gene>
<keyword evidence="7" id="KW-0812">Transmembrane</keyword>
<dbReference type="PANTHER" id="PTHR45867:SF3">
    <property type="entry name" value="ACID PHOSPHATASE TYPE 7"/>
    <property type="match status" value="1"/>
</dbReference>
<feature type="compositionally biased region" description="Low complexity" evidence="6">
    <location>
        <begin position="726"/>
        <end position="745"/>
    </location>
</feature>
<keyword evidence="5" id="KW-0572">Peptidoglycan-anchor</keyword>
<dbReference type="Gene3D" id="3.60.21.10">
    <property type="match status" value="1"/>
</dbReference>
<feature type="region of interest" description="Disordered" evidence="6">
    <location>
        <begin position="695"/>
        <end position="792"/>
    </location>
</feature>
<keyword evidence="7" id="KW-1133">Transmembrane helix</keyword>
<dbReference type="PROSITE" id="PS50847">
    <property type="entry name" value="GRAM_POS_ANCHORING"/>
    <property type="match status" value="1"/>
</dbReference>
<feature type="transmembrane region" description="Helical" evidence="7">
    <location>
        <begin position="798"/>
        <end position="817"/>
    </location>
</feature>
<evidence type="ECO:0000256" key="3">
    <source>
        <dbReference type="ARBA" id="ARBA00022525"/>
    </source>
</evidence>
<evidence type="ECO:0000256" key="4">
    <source>
        <dbReference type="ARBA" id="ARBA00022729"/>
    </source>
</evidence>
<organism evidence="9 10">
    <name type="scientific">Listeria weihenstephanensis</name>
    <dbReference type="NCBI Taxonomy" id="1006155"/>
    <lineage>
        <taxon>Bacteria</taxon>
        <taxon>Bacillati</taxon>
        <taxon>Bacillota</taxon>
        <taxon>Bacilli</taxon>
        <taxon>Bacillales</taxon>
        <taxon>Listeriaceae</taxon>
        <taxon>Listeria</taxon>
    </lineage>
</organism>
<accession>A0A841Z136</accession>
<dbReference type="Proteomes" id="UP000564536">
    <property type="component" value="Unassembled WGS sequence"/>
</dbReference>
<reference evidence="9 10" key="1">
    <citation type="submission" date="2020-03" db="EMBL/GenBank/DDBJ databases">
        <title>Soil Listeria distribution.</title>
        <authorList>
            <person name="Liao J."/>
            <person name="Wiedmann M."/>
        </authorList>
    </citation>
    <scope>NUCLEOTIDE SEQUENCE [LARGE SCALE GENOMIC DNA]</scope>
    <source>
        <strain evidence="9 10">FSL L7-1523</strain>
    </source>
</reference>
<comment type="subcellular location">
    <subcellularLocation>
        <location evidence="1">Secreted</location>
        <location evidence="1">Cell wall</location>
        <topology evidence="1">Peptidoglycan-anchor</topology>
    </subcellularLocation>
</comment>
<keyword evidence="3" id="KW-0964">Secreted</keyword>
<evidence type="ECO:0000259" key="8">
    <source>
        <dbReference type="PROSITE" id="PS50847"/>
    </source>
</evidence>
<dbReference type="Gene3D" id="2.60.40.380">
    <property type="entry name" value="Purple acid phosphatase-like, N-terminal"/>
    <property type="match status" value="1"/>
</dbReference>
<dbReference type="InterPro" id="IPR004843">
    <property type="entry name" value="Calcineurin-like_PHP"/>
</dbReference>
<name>A0A841Z136_9LIST</name>
<dbReference type="Pfam" id="PF00149">
    <property type="entry name" value="Metallophos"/>
    <property type="match status" value="1"/>
</dbReference>
<evidence type="ECO:0000256" key="6">
    <source>
        <dbReference type="SAM" id="MobiDB-lite"/>
    </source>
</evidence>
<dbReference type="Pfam" id="PF16656">
    <property type="entry name" value="Pur_ac_phosph_N"/>
    <property type="match status" value="1"/>
</dbReference>
<dbReference type="InterPro" id="IPR008979">
    <property type="entry name" value="Galactose-bd-like_sf"/>
</dbReference>
<dbReference type="SUPFAM" id="SSF49363">
    <property type="entry name" value="Purple acid phosphatase, N-terminal domain"/>
    <property type="match status" value="1"/>
</dbReference>
<dbReference type="InterPro" id="IPR008963">
    <property type="entry name" value="Purple_acid_Pase-like_N"/>
</dbReference>
<dbReference type="InterPro" id="IPR015914">
    <property type="entry name" value="PAPs_N"/>
</dbReference>
<dbReference type="GO" id="GO:0046872">
    <property type="term" value="F:metal ion binding"/>
    <property type="evidence" value="ECO:0007669"/>
    <property type="project" value="InterPro"/>
</dbReference>
<sequence length="823" mass="90256">MKKWKSGFICLLVAVILVQIGVTYAPFQNVVKAEDVAGDTLVAKESDWKYWDQGTYPGETWKDAAFDDKAWKSGKGALGYNPKNAEIKINTTISYGADADKKYPVYFFRKTFDVKDAAKYLRTNLALKADDSAVVYVNGKEVKRVRLADGTINFADYSGQQSADAVEYEGIKLGAVPFKEGANTIAVAVFQQKGSSSDVTFDAELTGFVTPDVVVPDENYTPSKIAVTFFGNTQTQKGFTWHTKSDAGSDLQYVKVAGATPNFTGAQTVTGKSEANDAAIGGYSHQVAAKYLDSGSAYWYRVGDKTRDRWSEPAKFMTQKRDTKAFDFLYVTDSQGSSEEEYSWTDATLNKGFSMYPKSEFILQTGDLVNTSSSPAEWGWLFGTSQNLLSNTTIAAATGNHDAFNNSFRQHFYYDHPANANNLNKGVYYSFDYGPAHFMMLNTNDQDSRALDPTQLAWLKEDAKKARADGAKWLVVAFHKGIYTVASHMTDTEIVTLRDQLAPVFDELGIDVVLQGHDHSYFRSQQMDGKTPIATDTIGKEQEDGVSLDVDPGGQSYYVINTSGYKFYQPQSESKMAASGVYPAKYAQPMLQMFAGVSFTEDRFMYKAYTYDAKAASTARATADANLFDSYGILKTDRAKAVTSEIEALPSKVALTDEAVILAAKASFDNLDGTLQKYVTNSAVLTAKLADLDKLKEEVTPPETPDPETPTEPETPKDPVPPVTPEVPTQPETPTTPEEPVTPEVPGNPDTQTTPDAVQPLPDQDGATTPETLVTSAETSSSEDSDDNLPTTGDTDTMWALVVLGISFLIFGTALLWRRKYKL</sequence>
<evidence type="ECO:0000313" key="10">
    <source>
        <dbReference type="Proteomes" id="UP000564536"/>
    </source>
</evidence>
<keyword evidence="2" id="KW-0134">Cell wall</keyword>
<evidence type="ECO:0000313" key="9">
    <source>
        <dbReference type="EMBL" id="MBC1499054.1"/>
    </source>
</evidence>
<dbReference type="NCBIfam" id="TIGR01167">
    <property type="entry name" value="LPXTG_anchor"/>
    <property type="match status" value="1"/>
</dbReference>
<dbReference type="RefSeq" id="WP_185423841.1">
    <property type="nucleotide sequence ID" value="NZ_JAARRL010000001.1"/>
</dbReference>
<dbReference type="GO" id="GO:0003993">
    <property type="term" value="F:acid phosphatase activity"/>
    <property type="evidence" value="ECO:0007669"/>
    <property type="project" value="InterPro"/>
</dbReference>
<dbReference type="InterPro" id="IPR019931">
    <property type="entry name" value="LPXTG_anchor"/>
</dbReference>
<dbReference type="InterPro" id="IPR029052">
    <property type="entry name" value="Metallo-depent_PP-like"/>
</dbReference>
<keyword evidence="4" id="KW-0732">Signal</keyword>
<protein>
    <submittedName>
        <fullName evidence="9">LPXTG cell wall anchor domain-containing protein</fullName>
    </submittedName>
</protein>
<comment type="caution">
    <text evidence="9">The sequence shown here is derived from an EMBL/GenBank/DDBJ whole genome shotgun (WGS) entry which is preliminary data.</text>
</comment>
<evidence type="ECO:0000256" key="2">
    <source>
        <dbReference type="ARBA" id="ARBA00022512"/>
    </source>
</evidence>
<evidence type="ECO:0000256" key="7">
    <source>
        <dbReference type="SAM" id="Phobius"/>
    </source>
</evidence>
<dbReference type="PANTHER" id="PTHR45867">
    <property type="entry name" value="PURPLE ACID PHOSPHATASE"/>
    <property type="match status" value="1"/>
</dbReference>
<dbReference type="SUPFAM" id="SSF49785">
    <property type="entry name" value="Galactose-binding domain-like"/>
    <property type="match status" value="1"/>
</dbReference>
<evidence type="ECO:0000256" key="5">
    <source>
        <dbReference type="ARBA" id="ARBA00023088"/>
    </source>
</evidence>
<feature type="domain" description="Gram-positive cocci surface proteins LPxTG" evidence="8">
    <location>
        <begin position="789"/>
        <end position="823"/>
    </location>
</feature>
<evidence type="ECO:0000256" key="1">
    <source>
        <dbReference type="ARBA" id="ARBA00004168"/>
    </source>
</evidence>
<keyword evidence="7" id="KW-0472">Membrane</keyword>
<proteinExistence type="predicted"/>